<protein>
    <submittedName>
        <fullName evidence="1">Uncharacterized protein</fullName>
    </submittedName>
</protein>
<dbReference type="Proteomes" id="UP000503462">
    <property type="component" value="Chromosome 3"/>
</dbReference>
<name>A0A6H0XWB8_9PEZI</name>
<evidence type="ECO:0000313" key="2">
    <source>
        <dbReference type="Proteomes" id="UP000503462"/>
    </source>
</evidence>
<dbReference type="EMBL" id="CP051141">
    <property type="protein sequence ID" value="QIW98739.1"/>
    <property type="molecule type" value="Genomic_DNA"/>
</dbReference>
<evidence type="ECO:0000313" key="1">
    <source>
        <dbReference type="EMBL" id="QIW98739.1"/>
    </source>
</evidence>
<dbReference type="OrthoDB" id="3437411at2759"/>
<reference evidence="1 2" key="1">
    <citation type="journal article" date="2016" name="Sci. Rep.">
        <title>Peltaster fructicola genome reveals evolution from an invasive phytopathogen to an ectophytic parasite.</title>
        <authorList>
            <person name="Xu C."/>
            <person name="Chen H."/>
            <person name="Gleason M.L."/>
            <person name="Xu J.R."/>
            <person name="Liu H."/>
            <person name="Zhang R."/>
            <person name="Sun G."/>
        </authorList>
    </citation>
    <scope>NUCLEOTIDE SEQUENCE [LARGE SCALE GENOMIC DNA]</scope>
    <source>
        <strain evidence="1 2">LNHT1506</strain>
    </source>
</reference>
<proteinExistence type="predicted"/>
<keyword evidence="2" id="KW-1185">Reference proteome</keyword>
<accession>A0A6H0XWB8</accession>
<sequence length="498" mass="57392">MSYPRLYSRISITPAEESVSRLLPLIYEYAEHPDRAESVREVVFKCHLKEQYSYGWIAGECDAAPLARKQQQEADRQVGEDDILRRQLRVLSLTAEQETAWMKRLTWTNTDLVAARMAETSRERQGDSFYESQDAEFAQYAGTLLLMLCPNIEKLIYEVNPGVMSSILLRNNYDLLPDRHLTKLREVELLAEAGIFLHDPRMYNRLDVLGTMRLFHRLPSLEKVSMHAVGTDVNAEMQYFPPASSAVKTLVLDHVDFATATTGPMIRMAKQLENLTVIAGGRATRGGGWVVQYPRTFAKALARHKKSLRVLDIDMDSICHAGKNGRYLLEEDLPDERTDYERWHHPEAADLGDVLSEIDRQDSTEPLHTWEIEDDSDYDGSAPAPELREAYAPEYRHSPICWESWNWMPPRGNYLKLVDSLPVSLEYLLIRGYQRGQCEYYDAEIDDLLHHRNRRLTRLETILGIDVIIPSGEKVEDPDLDEDLLWVQEDPDLEWVEL</sequence>
<organism evidence="1 2">
    <name type="scientific">Peltaster fructicola</name>
    <dbReference type="NCBI Taxonomy" id="286661"/>
    <lineage>
        <taxon>Eukaryota</taxon>
        <taxon>Fungi</taxon>
        <taxon>Dikarya</taxon>
        <taxon>Ascomycota</taxon>
        <taxon>Pezizomycotina</taxon>
        <taxon>Dothideomycetes</taxon>
        <taxon>Dothideomycetes incertae sedis</taxon>
        <taxon>Peltaster</taxon>
    </lineage>
</organism>
<gene>
    <name evidence="1" type="ORF">AMS68_004257</name>
</gene>
<dbReference type="AlphaFoldDB" id="A0A6H0XWB8"/>